<dbReference type="InterPro" id="IPR040632">
    <property type="entry name" value="Sulfotransfer_4"/>
</dbReference>
<comment type="caution">
    <text evidence="2">The sequence shown here is derived from an EMBL/GenBank/DDBJ whole genome shotgun (WGS) entry which is preliminary data.</text>
</comment>
<organism evidence="2 3">
    <name type="scientific">Apiospora phragmitis</name>
    <dbReference type="NCBI Taxonomy" id="2905665"/>
    <lineage>
        <taxon>Eukaryota</taxon>
        <taxon>Fungi</taxon>
        <taxon>Dikarya</taxon>
        <taxon>Ascomycota</taxon>
        <taxon>Pezizomycotina</taxon>
        <taxon>Sordariomycetes</taxon>
        <taxon>Xylariomycetidae</taxon>
        <taxon>Amphisphaeriales</taxon>
        <taxon>Apiosporaceae</taxon>
        <taxon>Apiospora</taxon>
    </lineage>
</organism>
<gene>
    <name evidence="2" type="ORF">PG994_007212</name>
</gene>
<dbReference type="EMBL" id="JAQQWL010000007">
    <property type="protein sequence ID" value="KAK8064574.1"/>
    <property type="molecule type" value="Genomic_DNA"/>
</dbReference>
<dbReference type="InterPro" id="IPR027417">
    <property type="entry name" value="P-loop_NTPase"/>
</dbReference>
<keyword evidence="1" id="KW-0472">Membrane</keyword>
<dbReference type="Gene3D" id="3.40.50.300">
    <property type="entry name" value="P-loop containing nucleotide triphosphate hydrolases"/>
    <property type="match status" value="2"/>
</dbReference>
<dbReference type="Pfam" id="PF17784">
    <property type="entry name" value="Sulfotransfer_4"/>
    <property type="match status" value="2"/>
</dbReference>
<evidence type="ECO:0000256" key="1">
    <source>
        <dbReference type="SAM" id="Phobius"/>
    </source>
</evidence>
<proteinExistence type="predicted"/>
<evidence type="ECO:0000313" key="2">
    <source>
        <dbReference type="EMBL" id="KAK8064574.1"/>
    </source>
</evidence>
<dbReference type="Proteomes" id="UP001480595">
    <property type="component" value="Unassembled WGS sequence"/>
</dbReference>
<protein>
    <submittedName>
        <fullName evidence="2">Uncharacterized protein</fullName>
    </submittedName>
</protein>
<dbReference type="SUPFAM" id="SSF52540">
    <property type="entry name" value="P-loop containing nucleoside triphosphate hydrolases"/>
    <property type="match status" value="1"/>
</dbReference>
<dbReference type="RefSeq" id="XP_066715563.1">
    <property type="nucleotide sequence ID" value="XM_066858621.1"/>
</dbReference>
<keyword evidence="1" id="KW-0812">Transmembrane</keyword>
<sequence length="180" mass="20426">MGATASVPRDRTRQLQVIDAGYSRTATLSYVLALEKLLDGPAMHGGTQMFHREDAYCRQLDELYRLRWDGNKREELLKTLREVTAGFTPQPELLELHNAWVRRTVPKERLLEVDLASGWGPLCEFLGKPVPDAPFPRVNDGQARDEFMRSVLWKAGVAWIGIISAVSVGGVSFARWYRRN</sequence>
<accession>A0ABR1V052</accession>
<keyword evidence="3" id="KW-1185">Reference proteome</keyword>
<evidence type="ECO:0000313" key="3">
    <source>
        <dbReference type="Proteomes" id="UP001480595"/>
    </source>
</evidence>
<dbReference type="PANTHER" id="PTHR36978:SF4">
    <property type="entry name" value="P-LOOP CONTAINING NUCLEOSIDE TRIPHOSPHATE HYDROLASE PROTEIN"/>
    <property type="match status" value="1"/>
</dbReference>
<keyword evidence="1" id="KW-1133">Transmembrane helix</keyword>
<name>A0ABR1V052_9PEZI</name>
<feature type="transmembrane region" description="Helical" evidence="1">
    <location>
        <begin position="157"/>
        <end position="177"/>
    </location>
</feature>
<dbReference type="GeneID" id="92091684"/>
<dbReference type="PANTHER" id="PTHR36978">
    <property type="entry name" value="P-LOOP CONTAINING NUCLEOTIDE TRIPHOSPHATE HYDROLASE"/>
    <property type="match status" value="1"/>
</dbReference>
<reference evidence="2 3" key="1">
    <citation type="submission" date="2023-01" db="EMBL/GenBank/DDBJ databases">
        <title>Analysis of 21 Apiospora genomes using comparative genomics revels a genus with tremendous synthesis potential of carbohydrate active enzymes and secondary metabolites.</title>
        <authorList>
            <person name="Sorensen T."/>
        </authorList>
    </citation>
    <scope>NUCLEOTIDE SEQUENCE [LARGE SCALE GENOMIC DNA]</scope>
    <source>
        <strain evidence="2 3">CBS 135458</strain>
    </source>
</reference>